<dbReference type="Gene3D" id="3.40.50.1820">
    <property type="entry name" value="alpha/beta hydrolase"/>
    <property type="match status" value="1"/>
</dbReference>
<reference evidence="3" key="1">
    <citation type="submission" date="2005-03" db="EMBL/GenBank/DDBJ databases">
        <title>Comparison of the complete genome sequences of Rhodococcus erythropolis PR4 and Rhodococcus opacus B4.</title>
        <authorList>
            <person name="Takarada H."/>
            <person name="Sekine M."/>
            <person name="Hosoyama A."/>
            <person name="Yamada R."/>
            <person name="Fujisawa T."/>
            <person name="Omata S."/>
            <person name="Shimizu A."/>
            <person name="Tsukatani N."/>
            <person name="Tanikawa S."/>
            <person name="Fujita N."/>
            <person name="Harayama S."/>
        </authorList>
    </citation>
    <scope>NUCLEOTIDE SEQUENCE [LARGE SCALE GENOMIC DNA]</scope>
    <source>
        <strain evidence="3">PR4 / NBRC 100887</strain>
    </source>
</reference>
<dbReference type="InterPro" id="IPR000073">
    <property type="entry name" value="AB_hydrolase_1"/>
</dbReference>
<dbReference type="GO" id="GO:0003824">
    <property type="term" value="F:catalytic activity"/>
    <property type="evidence" value="ECO:0007669"/>
    <property type="project" value="UniProtKB-ARBA"/>
</dbReference>
<protein>
    <recommendedName>
        <fullName evidence="1">AB hydrolase-1 domain-containing protein</fullName>
    </recommendedName>
</protein>
<name>C0ZQR1_RHOE4</name>
<evidence type="ECO:0000313" key="3">
    <source>
        <dbReference type="Proteomes" id="UP000002204"/>
    </source>
</evidence>
<evidence type="ECO:0000313" key="2">
    <source>
        <dbReference type="EMBL" id="BAH35829.1"/>
    </source>
</evidence>
<dbReference type="AlphaFoldDB" id="C0ZQR1"/>
<dbReference type="PANTHER" id="PTHR43798:SF33">
    <property type="entry name" value="HYDROLASE, PUTATIVE (AFU_ORTHOLOGUE AFUA_2G14860)-RELATED"/>
    <property type="match status" value="1"/>
</dbReference>
<dbReference type="InterPro" id="IPR029058">
    <property type="entry name" value="AB_hydrolase_fold"/>
</dbReference>
<dbReference type="eggNOG" id="COG0596">
    <property type="taxonomic scope" value="Bacteria"/>
</dbReference>
<evidence type="ECO:0000259" key="1">
    <source>
        <dbReference type="Pfam" id="PF00561"/>
    </source>
</evidence>
<accession>C0ZQR1</accession>
<dbReference type="GO" id="GO:0016020">
    <property type="term" value="C:membrane"/>
    <property type="evidence" value="ECO:0007669"/>
    <property type="project" value="TreeGrafter"/>
</dbReference>
<feature type="domain" description="AB hydrolase-1" evidence="1">
    <location>
        <begin position="70"/>
        <end position="185"/>
    </location>
</feature>
<dbReference type="KEGG" id="rer:RER_51210"/>
<dbReference type="Pfam" id="PF00561">
    <property type="entry name" value="Abhydrolase_1"/>
    <property type="match status" value="1"/>
</dbReference>
<dbReference type="SUPFAM" id="SSF53474">
    <property type="entry name" value="alpha/beta-Hydrolases"/>
    <property type="match status" value="1"/>
</dbReference>
<organism evidence="2 3">
    <name type="scientific">Rhodococcus erythropolis (strain PR4 / NBRC 100887)</name>
    <dbReference type="NCBI Taxonomy" id="234621"/>
    <lineage>
        <taxon>Bacteria</taxon>
        <taxon>Bacillati</taxon>
        <taxon>Actinomycetota</taxon>
        <taxon>Actinomycetes</taxon>
        <taxon>Mycobacteriales</taxon>
        <taxon>Nocardiaceae</taxon>
        <taxon>Rhodococcus</taxon>
        <taxon>Rhodococcus erythropolis group</taxon>
    </lineage>
</organism>
<dbReference type="PANTHER" id="PTHR43798">
    <property type="entry name" value="MONOACYLGLYCEROL LIPASE"/>
    <property type="match status" value="1"/>
</dbReference>
<proteinExistence type="predicted"/>
<sequence length="315" mass="34414">MRMRMKKIRTVALKVVASVSVVLVVLVSIALVFNVGSSKANVPTAETGNQFVSVDGKNMSYSIRGSGDRTIVLLPGFGTSAPILDFKSLIDELAPDYRVVTIEPFGYGYSDATDKDRTAENIVEEIHEAVQALGIDEYILIGHSITGVYALDYTAKYGDEVTAFVGIDSSVPGQPNMDTKFPIEVFRVAKKLGFSDVLAKLGGSEETDAYLDEAEKAEMSRLVAKNNFSDTYLNEMDHLSSNFAAAIGKTFPADLPILLFAVQNSKVQGWTELHEEQAASVDHGELVLLDGDHYLHHTKSKEIAENLERFLGELN</sequence>
<dbReference type="InterPro" id="IPR050266">
    <property type="entry name" value="AB_hydrolase_sf"/>
</dbReference>
<reference evidence="2 3" key="2">
    <citation type="journal article" date="2006" name="Environ. Microbiol.">
        <title>Sequence analysis of three plasmids harboured in Rhodococcus erythropolis strain PR4.</title>
        <authorList>
            <person name="Sekine M."/>
            <person name="Tanikawa S."/>
            <person name="Omata S."/>
            <person name="Saito M."/>
            <person name="Fujisawa T."/>
            <person name="Tsukatani N."/>
            <person name="Tajima T."/>
            <person name="Sekigawa T."/>
            <person name="Kosugi H."/>
            <person name="Matsuo Y."/>
            <person name="Nishiko R."/>
            <person name="Imamura K."/>
            <person name="Ito M."/>
            <person name="Narita H."/>
            <person name="Tago S."/>
            <person name="Fujita N."/>
            <person name="Harayama S."/>
        </authorList>
    </citation>
    <scope>NUCLEOTIDE SEQUENCE [LARGE SCALE GENOMIC DNA]</scope>
    <source>
        <strain evidence="3">PR4 / NBRC 100887</strain>
    </source>
</reference>
<dbReference type="EMBL" id="AP008957">
    <property type="protein sequence ID" value="BAH35829.1"/>
    <property type="molecule type" value="Genomic_DNA"/>
</dbReference>
<dbReference type="Proteomes" id="UP000002204">
    <property type="component" value="Chromosome"/>
</dbReference>
<gene>
    <name evidence="2" type="ordered locus">RER_51210</name>
</gene>
<dbReference type="HOGENOM" id="CLU_020336_9_2_11"/>